<evidence type="ECO:0000256" key="13">
    <source>
        <dbReference type="ARBA" id="ARBA00023075"/>
    </source>
</evidence>
<dbReference type="SMART" id="SM00900">
    <property type="entry name" value="FMN_bind"/>
    <property type="match status" value="1"/>
</dbReference>
<keyword evidence="12" id="KW-0406">Ion transport</keyword>
<keyword evidence="1" id="KW-0813">Transport</keyword>
<keyword evidence="14 16" id="KW-0472">Membrane</keyword>
<keyword evidence="13" id="KW-0830">Ubiquinone</keyword>
<dbReference type="InterPro" id="IPR007329">
    <property type="entry name" value="FMN-bd"/>
</dbReference>
<evidence type="ECO:0000256" key="2">
    <source>
        <dbReference type="ARBA" id="ARBA00022475"/>
    </source>
</evidence>
<evidence type="ECO:0000256" key="5">
    <source>
        <dbReference type="ARBA" id="ARBA00022630"/>
    </source>
</evidence>
<evidence type="ECO:0000256" key="9">
    <source>
        <dbReference type="ARBA" id="ARBA00022989"/>
    </source>
</evidence>
<keyword evidence="5" id="KW-0285">Flavoprotein</keyword>
<evidence type="ECO:0000256" key="14">
    <source>
        <dbReference type="ARBA" id="ARBA00023136"/>
    </source>
</evidence>
<feature type="transmembrane region" description="Helical" evidence="16">
    <location>
        <begin position="6"/>
        <end position="27"/>
    </location>
</feature>
<evidence type="ECO:0000256" key="3">
    <source>
        <dbReference type="ARBA" id="ARBA00022519"/>
    </source>
</evidence>
<keyword evidence="11" id="KW-0915">Sodium</keyword>
<evidence type="ECO:0000256" key="1">
    <source>
        <dbReference type="ARBA" id="ARBA00022448"/>
    </source>
</evidence>
<proteinExistence type="inferred from homology"/>
<dbReference type="GO" id="GO:0016655">
    <property type="term" value="F:oxidoreductase activity, acting on NAD(P)H, quinone or similar compound as acceptor"/>
    <property type="evidence" value="ECO:0007669"/>
    <property type="project" value="InterPro"/>
</dbReference>
<name>J9FFL3_9ZZZZ</name>
<feature type="domain" description="FMN-binding" evidence="17">
    <location>
        <begin position="124"/>
        <end position="221"/>
    </location>
</feature>
<dbReference type="InterPro" id="IPR010204">
    <property type="entry name" value="NqrC"/>
</dbReference>
<evidence type="ECO:0000256" key="4">
    <source>
        <dbReference type="ARBA" id="ARBA00022553"/>
    </source>
</evidence>
<dbReference type="AlphaFoldDB" id="J9FFL3"/>
<keyword evidence="2" id="KW-1003">Cell membrane</keyword>
<dbReference type="PIRSF" id="PIRSF009437">
    <property type="entry name" value="NQR-1_subunit_C"/>
    <property type="match status" value="1"/>
</dbReference>
<evidence type="ECO:0000256" key="11">
    <source>
        <dbReference type="ARBA" id="ARBA00023053"/>
    </source>
</evidence>
<dbReference type="NCBIfam" id="NF003750">
    <property type="entry name" value="PRK05346.2-1"/>
    <property type="match status" value="1"/>
</dbReference>
<protein>
    <submittedName>
        <fullName evidence="18">Na(+)-translocating NADH-quinone reductase subunit C</fullName>
    </submittedName>
</protein>
<evidence type="ECO:0000256" key="16">
    <source>
        <dbReference type="SAM" id="Phobius"/>
    </source>
</evidence>
<dbReference type="HAMAP" id="MF_00427">
    <property type="entry name" value="NqrC"/>
    <property type="match status" value="1"/>
</dbReference>
<evidence type="ECO:0000256" key="15">
    <source>
        <dbReference type="ARBA" id="ARBA00023201"/>
    </source>
</evidence>
<dbReference type="PANTHER" id="PTHR37838">
    <property type="entry name" value="NA(+)-TRANSLOCATING NADH-QUINONE REDUCTASE SUBUNIT C"/>
    <property type="match status" value="1"/>
</dbReference>
<evidence type="ECO:0000259" key="17">
    <source>
        <dbReference type="SMART" id="SM00900"/>
    </source>
</evidence>
<evidence type="ECO:0000313" key="18">
    <source>
        <dbReference type="EMBL" id="EJW93223.1"/>
    </source>
</evidence>
<keyword evidence="15" id="KW-0739">Sodium transport</keyword>
<evidence type="ECO:0000256" key="8">
    <source>
        <dbReference type="ARBA" id="ARBA00022967"/>
    </source>
</evidence>
<dbReference type="PANTHER" id="PTHR37838:SF1">
    <property type="entry name" value="NA(+)-TRANSLOCATING NADH-QUINONE REDUCTASE SUBUNIT C"/>
    <property type="match status" value="1"/>
</dbReference>
<dbReference type="GO" id="GO:0016020">
    <property type="term" value="C:membrane"/>
    <property type="evidence" value="ECO:0007669"/>
    <property type="project" value="InterPro"/>
</dbReference>
<keyword evidence="7 16" id="KW-0812">Transmembrane</keyword>
<evidence type="ECO:0000256" key="7">
    <source>
        <dbReference type="ARBA" id="ARBA00022692"/>
    </source>
</evidence>
<evidence type="ECO:0000256" key="10">
    <source>
        <dbReference type="ARBA" id="ARBA00023027"/>
    </source>
</evidence>
<keyword evidence="9 16" id="KW-1133">Transmembrane helix</keyword>
<dbReference type="NCBIfam" id="TIGR01938">
    <property type="entry name" value="nqrC"/>
    <property type="match status" value="1"/>
</dbReference>
<evidence type="ECO:0000256" key="6">
    <source>
        <dbReference type="ARBA" id="ARBA00022643"/>
    </source>
</evidence>
<keyword evidence="6" id="KW-0288">FMN</keyword>
<dbReference type="GO" id="GO:0006814">
    <property type="term" value="P:sodium ion transport"/>
    <property type="evidence" value="ECO:0007669"/>
    <property type="project" value="UniProtKB-KW"/>
</dbReference>
<keyword evidence="8" id="KW-1278">Translocase</keyword>
<dbReference type="Pfam" id="PF04205">
    <property type="entry name" value="FMN_bind"/>
    <property type="match status" value="1"/>
</dbReference>
<accession>J9FFL3</accession>
<gene>
    <name evidence="18" type="ORF">EVA_18659</name>
</gene>
<evidence type="ECO:0000256" key="12">
    <source>
        <dbReference type="ARBA" id="ARBA00023065"/>
    </source>
</evidence>
<keyword evidence="4" id="KW-0597">Phosphoprotein</keyword>
<keyword evidence="10" id="KW-0520">NAD</keyword>
<organism evidence="18">
    <name type="scientific">gut metagenome</name>
    <dbReference type="NCBI Taxonomy" id="749906"/>
    <lineage>
        <taxon>unclassified sequences</taxon>
        <taxon>metagenomes</taxon>
        <taxon>organismal metagenomes</taxon>
    </lineage>
</organism>
<dbReference type="EMBL" id="AMCI01007095">
    <property type="protein sequence ID" value="EJW93223.1"/>
    <property type="molecule type" value="Genomic_DNA"/>
</dbReference>
<keyword evidence="3" id="KW-0997">Cell inner membrane</keyword>
<dbReference type="GO" id="GO:0010181">
    <property type="term" value="F:FMN binding"/>
    <property type="evidence" value="ECO:0007669"/>
    <property type="project" value="InterPro"/>
</dbReference>
<sequence length="231" mass="25385">MNTNSNSYTIIYASVMVIIVAFLLAFVNSSLKETQSKNIELDTKKQILTSLNASAEDLKDADAAFAKYQMKDMLLQEGGKLAEYTDKKFPTSFEKEAKENDRLHVFVADVNGEKKYVFPVYGAGLWGAIWGYVALNSDKDTVYGVYFSHASETPGLGAEIATPHFQGQFPGKKTIENGEVALGVVKNGKVEKAEYQVDGISGGTITSVGVNDMLKNCLNNYKSFLTNKEEE</sequence>
<comment type="caution">
    <text evidence="18">The sequence shown here is derived from an EMBL/GenBank/DDBJ whole genome shotgun (WGS) entry which is preliminary data.</text>
</comment>
<reference evidence="18" key="1">
    <citation type="journal article" date="2012" name="PLoS ONE">
        <title>Gene sets for utilization of primary and secondary nutrition supplies in the distal gut of endangered iberian lynx.</title>
        <authorList>
            <person name="Alcaide M."/>
            <person name="Messina E."/>
            <person name="Richter M."/>
            <person name="Bargiela R."/>
            <person name="Peplies J."/>
            <person name="Huws S.A."/>
            <person name="Newbold C.J."/>
            <person name="Golyshin P.N."/>
            <person name="Simon M.A."/>
            <person name="Lopez G."/>
            <person name="Yakimov M.M."/>
            <person name="Ferrer M."/>
        </authorList>
    </citation>
    <scope>NUCLEOTIDE SEQUENCE</scope>
</reference>